<comment type="catalytic activity">
    <reaction evidence="4">
        <text>a 2'-deoxyribonucleoside 5'-triphosphate + H2O = a 2'-deoxyribonucleoside 5'-phosphate + diphosphate + H(+)</text>
        <dbReference type="Rhea" id="RHEA:44644"/>
        <dbReference type="ChEBI" id="CHEBI:15377"/>
        <dbReference type="ChEBI" id="CHEBI:15378"/>
        <dbReference type="ChEBI" id="CHEBI:33019"/>
        <dbReference type="ChEBI" id="CHEBI:61560"/>
        <dbReference type="ChEBI" id="CHEBI:65317"/>
        <dbReference type="EC" id="3.6.1.9"/>
    </reaction>
</comment>
<keyword evidence="6" id="KW-1185">Reference proteome</keyword>
<dbReference type="Gene3D" id="3.90.950.10">
    <property type="match status" value="1"/>
</dbReference>
<evidence type="ECO:0000313" key="6">
    <source>
        <dbReference type="Proteomes" id="UP001623290"/>
    </source>
</evidence>
<sequence length="199" mass="22288">MTVPILLASQSEIRAQLLRNAGLEIVAKPARIDEEMIRASMQAEGASPRDVADFLAEMKAKKLSRSVAGVMVLGADQVLDLEGRIFSKPDTQEAAIEQLRALSGKTHKLLSAAVIIRDNEPLWRHVGVVRLTMHDLSEGFIEDYVTRNWESIRQAVGCYKLEEEGVRLFSKVEGDYFHVLGLPLMEFLNWLRARGELTT</sequence>
<evidence type="ECO:0000313" key="5">
    <source>
        <dbReference type="EMBL" id="WRY34849.1"/>
    </source>
</evidence>
<comment type="catalytic activity">
    <reaction evidence="4">
        <text>a ribonucleoside 5'-triphosphate + H2O = a ribonucleoside 5'-phosphate + diphosphate + H(+)</text>
        <dbReference type="Rhea" id="RHEA:23996"/>
        <dbReference type="ChEBI" id="CHEBI:15377"/>
        <dbReference type="ChEBI" id="CHEBI:15378"/>
        <dbReference type="ChEBI" id="CHEBI:33019"/>
        <dbReference type="ChEBI" id="CHEBI:58043"/>
        <dbReference type="ChEBI" id="CHEBI:61557"/>
        <dbReference type="EC" id="3.6.1.9"/>
    </reaction>
</comment>
<name>A0ABZ1E195_9RHOB</name>
<comment type="subcellular location">
    <subcellularLocation>
        <location evidence="4">Cytoplasm</location>
    </subcellularLocation>
</comment>
<feature type="active site" description="Proton acceptor" evidence="4">
    <location>
        <position position="76"/>
    </location>
</feature>
<keyword evidence="3 4" id="KW-0546">Nucleotide metabolism</keyword>
<dbReference type="InterPro" id="IPR003697">
    <property type="entry name" value="Maf-like"/>
</dbReference>
<dbReference type="NCBIfam" id="TIGR00172">
    <property type="entry name" value="maf"/>
    <property type="match status" value="1"/>
</dbReference>
<protein>
    <recommendedName>
        <fullName evidence="4">Nucleoside triphosphate pyrophosphatase</fullName>
        <ecNumber evidence="4">3.6.1.9</ecNumber>
    </recommendedName>
    <alternativeName>
        <fullName evidence="4">Nucleotide pyrophosphatase</fullName>
        <shortName evidence="4">Nucleotide PPase</shortName>
    </alternativeName>
</protein>
<dbReference type="InterPro" id="IPR029001">
    <property type="entry name" value="ITPase-like_fam"/>
</dbReference>
<comment type="function">
    <text evidence="4">Nucleoside triphosphate pyrophosphatase. May have a dual role in cell division arrest and in preventing the incorporation of modified nucleotides into cellular nucleic acids.</text>
</comment>
<dbReference type="SUPFAM" id="SSF52972">
    <property type="entry name" value="ITPase-like"/>
    <property type="match status" value="1"/>
</dbReference>
<dbReference type="EC" id="3.6.1.9" evidence="4"/>
<organism evidence="5 6">
    <name type="scientific">Thioclava litoralis</name>
    <dbReference type="NCBI Taxonomy" id="3076557"/>
    <lineage>
        <taxon>Bacteria</taxon>
        <taxon>Pseudomonadati</taxon>
        <taxon>Pseudomonadota</taxon>
        <taxon>Alphaproteobacteria</taxon>
        <taxon>Rhodobacterales</taxon>
        <taxon>Paracoccaceae</taxon>
        <taxon>Thioclava</taxon>
    </lineage>
</organism>
<dbReference type="PANTHER" id="PTHR43213">
    <property type="entry name" value="BIFUNCTIONAL DTTP/UTP PYROPHOSPHATASE/METHYLTRANSFERASE PROTEIN-RELATED"/>
    <property type="match status" value="1"/>
</dbReference>
<keyword evidence="4" id="KW-0963">Cytoplasm</keyword>
<dbReference type="PANTHER" id="PTHR43213:SF5">
    <property type="entry name" value="BIFUNCTIONAL DTTP_UTP PYROPHOSPHATASE_METHYLTRANSFERASE PROTEIN-RELATED"/>
    <property type="match status" value="1"/>
</dbReference>
<comment type="similarity">
    <text evidence="4">Belongs to the Maf family.</text>
</comment>
<evidence type="ECO:0000256" key="4">
    <source>
        <dbReference type="HAMAP-Rule" id="MF_00528"/>
    </source>
</evidence>
<dbReference type="RefSeq" id="WP_406721512.1">
    <property type="nucleotide sequence ID" value="NZ_CP135443.1"/>
</dbReference>
<comment type="caution">
    <text evidence="4">Lacks conserved residue(s) required for the propagation of feature annotation.</text>
</comment>
<dbReference type="HAMAP" id="MF_00528">
    <property type="entry name" value="Maf"/>
    <property type="match status" value="1"/>
</dbReference>
<evidence type="ECO:0000256" key="1">
    <source>
        <dbReference type="ARBA" id="ARBA00001968"/>
    </source>
</evidence>
<dbReference type="EMBL" id="CP135443">
    <property type="protein sequence ID" value="WRY34849.1"/>
    <property type="molecule type" value="Genomic_DNA"/>
</dbReference>
<reference evidence="5 6" key="1">
    <citation type="submission" date="2023-09" db="EMBL/GenBank/DDBJ databases">
        <title>Thioclava shenzhenensis sp. nov., a multidrug resistant bacteria-antagonizing species isolated from coastal seawater.</title>
        <authorList>
            <person name="Long M."/>
        </authorList>
    </citation>
    <scope>NUCLEOTIDE SEQUENCE [LARGE SCALE GENOMIC DNA]</scope>
    <source>
        <strain evidence="5 6">FTW29</strain>
    </source>
</reference>
<evidence type="ECO:0000256" key="3">
    <source>
        <dbReference type="ARBA" id="ARBA00023080"/>
    </source>
</evidence>
<dbReference type="Proteomes" id="UP001623290">
    <property type="component" value="Chromosome"/>
</dbReference>
<dbReference type="Pfam" id="PF02545">
    <property type="entry name" value="Maf"/>
    <property type="match status" value="1"/>
</dbReference>
<comment type="cofactor">
    <cofactor evidence="1 4">
        <name>a divalent metal cation</name>
        <dbReference type="ChEBI" id="CHEBI:60240"/>
    </cofactor>
</comment>
<gene>
    <name evidence="5" type="ORF">RPE78_06075</name>
</gene>
<keyword evidence="2 4" id="KW-0378">Hydrolase</keyword>
<dbReference type="PIRSF" id="PIRSF006305">
    <property type="entry name" value="Maf"/>
    <property type="match status" value="1"/>
</dbReference>
<dbReference type="CDD" id="cd00555">
    <property type="entry name" value="Maf"/>
    <property type="match status" value="1"/>
</dbReference>
<accession>A0ABZ1E195</accession>
<evidence type="ECO:0000256" key="2">
    <source>
        <dbReference type="ARBA" id="ARBA00022801"/>
    </source>
</evidence>
<proteinExistence type="inferred from homology"/>